<dbReference type="CDD" id="cd06850">
    <property type="entry name" value="biotinyl_domain"/>
    <property type="match status" value="1"/>
</dbReference>
<gene>
    <name evidence="3" type="ORF">FHG85_08930</name>
</gene>
<evidence type="ECO:0000256" key="1">
    <source>
        <dbReference type="ARBA" id="ARBA00023267"/>
    </source>
</evidence>
<organism evidence="3 4">
    <name type="scientific">Tenuifilum thalassicum</name>
    <dbReference type="NCBI Taxonomy" id="2590900"/>
    <lineage>
        <taxon>Bacteria</taxon>
        <taxon>Pseudomonadati</taxon>
        <taxon>Bacteroidota</taxon>
        <taxon>Bacteroidia</taxon>
        <taxon>Bacteroidales</taxon>
        <taxon>Tenuifilaceae</taxon>
        <taxon>Tenuifilum</taxon>
    </lineage>
</organism>
<dbReference type="Pfam" id="PF00364">
    <property type="entry name" value="Biotin_lipoyl"/>
    <property type="match status" value="1"/>
</dbReference>
<dbReference type="PANTHER" id="PTHR45266">
    <property type="entry name" value="OXALOACETATE DECARBOXYLASE ALPHA CHAIN"/>
    <property type="match status" value="1"/>
</dbReference>
<feature type="domain" description="Lipoyl-binding" evidence="2">
    <location>
        <begin position="68"/>
        <end position="143"/>
    </location>
</feature>
<dbReference type="FunFam" id="2.40.50.100:FF:000003">
    <property type="entry name" value="Acetyl-CoA carboxylase biotin carboxyl carrier protein"/>
    <property type="match status" value="1"/>
</dbReference>
<dbReference type="Gene3D" id="2.40.50.100">
    <property type="match status" value="1"/>
</dbReference>
<keyword evidence="4" id="KW-1185">Reference proteome</keyword>
<reference evidence="3 4" key="1">
    <citation type="submission" date="2019-07" db="EMBL/GenBank/DDBJ databases">
        <title>Thalassofilum flectens gen. nov., sp. nov., a novel moderate thermophilic anaerobe from a shallow sea hot spring in Kunashir Island (Russia), representing a new family in the order Bacteroidales, and proposal of Thalassofilacea fam. nov.</title>
        <authorList>
            <person name="Kochetkova T.V."/>
            <person name="Podosokorskaya O.A."/>
            <person name="Novikov A."/>
            <person name="Elcheninov A.G."/>
            <person name="Toshchakov S.V."/>
            <person name="Kublanov I.V."/>
        </authorList>
    </citation>
    <scope>NUCLEOTIDE SEQUENCE [LARGE SCALE GENOMIC DNA]</scope>
    <source>
        <strain evidence="3 4">38-H</strain>
    </source>
</reference>
<sequence length="143" mass="15400">MKDFKFKINGNEYVVHISNVEGNIAELEVNGTPYKVEMEKELRQTKTPKLVRPSAVPTTDSHPAVAKTVSPGAAGAVKSPLPGVVLEVNVKPGDQVKVGQRLLVLEAMKMENNIDSDKEGKVIEVKVNKGDSVLEGDVLVIIG</sequence>
<dbReference type="PROSITE" id="PS50968">
    <property type="entry name" value="BIOTINYL_LIPOYL"/>
    <property type="match status" value="1"/>
</dbReference>
<dbReference type="InterPro" id="IPR011053">
    <property type="entry name" value="Single_hybrid_motif"/>
</dbReference>
<dbReference type="Proteomes" id="UP000500961">
    <property type="component" value="Chromosome"/>
</dbReference>
<dbReference type="AlphaFoldDB" id="A0A7D4BSF9"/>
<evidence type="ECO:0000313" key="4">
    <source>
        <dbReference type="Proteomes" id="UP000500961"/>
    </source>
</evidence>
<name>A0A7D4BSF9_9BACT</name>
<dbReference type="SUPFAM" id="SSF51230">
    <property type="entry name" value="Single hybrid motif"/>
    <property type="match status" value="1"/>
</dbReference>
<dbReference type="InterPro" id="IPR000089">
    <property type="entry name" value="Biotin_lipoyl"/>
</dbReference>
<dbReference type="PROSITE" id="PS00188">
    <property type="entry name" value="BIOTIN"/>
    <property type="match status" value="1"/>
</dbReference>
<dbReference type="EMBL" id="CP041345">
    <property type="protein sequence ID" value="QKG80381.1"/>
    <property type="molecule type" value="Genomic_DNA"/>
</dbReference>
<dbReference type="KEGG" id="ttz:FHG85_08930"/>
<dbReference type="InterPro" id="IPR050709">
    <property type="entry name" value="Biotin_Carboxyl_Carrier/Decarb"/>
</dbReference>
<keyword evidence="1" id="KW-0092">Biotin</keyword>
<dbReference type="InterPro" id="IPR001882">
    <property type="entry name" value="Biotin_BS"/>
</dbReference>
<proteinExistence type="predicted"/>
<dbReference type="PANTHER" id="PTHR45266:SF3">
    <property type="entry name" value="OXALOACETATE DECARBOXYLASE ALPHA CHAIN"/>
    <property type="match status" value="1"/>
</dbReference>
<accession>A0A7D4BSF9</accession>
<dbReference type="RefSeq" id="WP_173075046.1">
    <property type="nucleotide sequence ID" value="NZ_CP041345.1"/>
</dbReference>
<protein>
    <submittedName>
        <fullName evidence="3">Biotin/lipoyl-binding protein</fullName>
    </submittedName>
</protein>
<evidence type="ECO:0000313" key="3">
    <source>
        <dbReference type="EMBL" id="QKG80381.1"/>
    </source>
</evidence>
<evidence type="ECO:0000259" key="2">
    <source>
        <dbReference type="PROSITE" id="PS50968"/>
    </source>
</evidence>